<feature type="domain" description="Lactate/malate dehydrogenase C-terminal" evidence="8">
    <location>
        <begin position="162"/>
        <end position="323"/>
    </location>
</feature>
<dbReference type="RefSeq" id="WP_218156127.1">
    <property type="nucleotide sequence ID" value="NZ_FOHX01000018.1"/>
</dbReference>
<reference evidence="9 10" key="1">
    <citation type="submission" date="2016-10" db="EMBL/GenBank/DDBJ databases">
        <authorList>
            <person name="de Groot N.N."/>
        </authorList>
    </citation>
    <scope>NUCLEOTIDE SEQUENCE [LARGE SCALE GENOMIC DNA]</scope>
    <source>
        <strain evidence="9 10">CGMCC 4.5598</strain>
    </source>
</reference>
<evidence type="ECO:0000256" key="5">
    <source>
        <dbReference type="PIRSR" id="PIRSR000102-3"/>
    </source>
</evidence>
<dbReference type="GO" id="GO:0006089">
    <property type="term" value="P:lactate metabolic process"/>
    <property type="evidence" value="ECO:0007669"/>
    <property type="project" value="TreeGrafter"/>
</dbReference>
<dbReference type="Proteomes" id="UP000199361">
    <property type="component" value="Unassembled WGS sequence"/>
</dbReference>
<dbReference type="AlphaFoldDB" id="A0A1I0LMJ6"/>
<dbReference type="PRINTS" id="PR00086">
    <property type="entry name" value="LLDHDRGNASE"/>
</dbReference>
<dbReference type="EMBL" id="FOHX01000018">
    <property type="protein sequence ID" value="SEU40771.1"/>
    <property type="molecule type" value="Genomic_DNA"/>
</dbReference>
<protein>
    <submittedName>
        <fullName evidence="9">L-lactate dehydrogenase</fullName>
    </submittedName>
</protein>
<evidence type="ECO:0000259" key="7">
    <source>
        <dbReference type="Pfam" id="PF00056"/>
    </source>
</evidence>
<dbReference type="Pfam" id="PF02866">
    <property type="entry name" value="Ldh_1_C"/>
    <property type="match status" value="1"/>
</dbReference>
<organism evidence="9 10">
    <name type="scientific">Nonomuraea wenchangensis</name>
    <dbReference type="NCBI Taxonomy" id="568860"/>
    <lineage>
        <taxon>Bacteria</taxon>
        <taxon>Bacillati</taxon>
        <taxon>Actinomycetota</taxon>
        <taxon>Actinomycetes</taxon>
        <taxon>Streptosporangiales</taxon>
        <taxon>Streptosporangiaceae</taxon>
        <taxon>Nonomuraea</taxon>
    </lineage>
</organism>
<feature type="active site" description="Proton acceptor" evidence="4">
    <location>
        <position position="192"/>
    </location>
</feature>
<proteinExistence type="inferred from homology"/>
<dbReference type="GO" id="GO:0004459">
    <property type="term" value="F:L-lactate dehydrogenase (NAD+) activity"/>
    <property type="evidence" value="ECO:0007669"/>
    <property type="project" value="TreeGrafter"/>
</dbReference>
<dbReference type="InterPro" id="IPR015955">
    <property type="entry name" value="Lactate_DH/Glyco_Ohase_4_C"/>
</dbReference>
<evidence type="ECO:0000256" key="1">
    <source>
        <dbReference type="ARBA" id="ARBA00006054"/>
    </source>
</evidence>
<evidence type="ECO:0000313" key="9">
    <source>
        <dbReference type="EMBL" id="SEU40771.1"/>
    </source>
</evidence>
<evidence type="ECO:0000256" key="6">
    <source>
        <dbReference type="RuleBase" id="RU003369"/>
    </source>
</evidence>
<evidence type="ECO:0000313" key="10">
    <source>
        <dbReference type="Proteomes" id="UP000199361"/>
    </source>
</evidence>
<dbReference type="InterPro" id="IPR036291">
    <property type="entry name" value="NAD(P)-bd_dom_sf"/>
</dbReference>
<gene>
    <name evidence="9" type="ORF">SAMN05421811_118150</name>
</gene>
<feature type="domain" description="Lactate/malate dehydrogenase N-terminal" evidence="7">
    <location>
        <begin position="14"/>
        <end position="154"/>
    </location>
</feature>
<dbReference type="PANTHER" id="PTHR43128">
    <property type="entry name" value="L-2-HYDROXYCARBOXYLATE DEHYDROGENASE (NAD(P)(+))"/>
    <property type="match status" value="1"/>
</dbReference>
<evidence type="ECO:0000256" key="3">
    <source>
        <dbReference type="ARBA" id="ARBA00023027"/>
    </source>
</evidence>
<keyword evidence="2 6" id="KW-0560">Oxidoreductase</keyword>
<feature type="binding site" evidence="5">
    <location>
        <position position="114"/>
    </location>
    <ligand>
        <name>NAD(+)</name>
        <dbReference type="ChEBI" id="CHEBI:57540"/>
    </ligand>
</feature>
<dbReference type="InterPro" id="IPR001557">
    <property type="entry name" value="L-lactate/malate_DH"/>
</dbReference>
<dbReference type="Gene3D" id="3.40.50.720">
    <property type="entry name" value="NAD(P)-binding Rossmann-like Domain"/>
    <property type="match status" value="1"/>
</dbReference>
<dbReference type="Gene3D" id="3.90.110.10">
    <property type="entry name" value="Lactate dehydrogenase/glycoside hydrolase, family 4, C-terminal"/>
    <property type="match status" value="1"/>
</dbReference>
<dbReference type="STRING" id="568860.SAMN05421811_118150"/>
<dbReference type="InterPro" id="IPR022383">
    <property type="entry name" value="Lactate/malate_DH_C"/>
</dbReference>
<accession>A0A1I0LMJ6</accession>
<sequence length="330" mass="34229">MGSLLGVSGKAMRVKVGVVGVGAVGSATVLSLIERGGACREVVLVDRDSARAEGVAADMRYATPLSPTMEVHAGGFEDLSGSDLVILTAGVNEKSGGATDRSDSQGRLRLVETNARVYADIVPKVVEAVPDAVLMVVTDPPDPLADLARELGGGDRVFSTGTLIDSLRFRVHLADRLRVRPRDVQAVVVGEHGTSEVLLWSSAAVGGIPVLDLLAESGTSVDQIRAEVEQDIRYANITIIEGTGASQYGIGAVSARLAEAVLRDERAVLPVAAYHPGYGVTLSLSCVLGAGGVQQMHEPSMTAQERAALDSSAATLRKAVERARSAAGLA</sequence>
<keyword evidence="10" id="KW-1185">Reference proteome</keyword>
<dbReference type="Pfam" id="PF00056">
    <property type="entry name" value="Ldh_1_N"/>
    <property type="match status" value="1"/>
</dbReference>
<name>A0A1I0LMJ6_9ACTN</name>
<evidence type="ECO:0000256" key="2">
    <source>
        <dbReference type="ARBA" id="ARBA00023002"/>
    </source>
</evidence>
<dbReference type="SUPFAM" id="SSF51735">
    <property type="entry name" value="NAD(P)-binding Rossmann-fold domains"/>
    <property type="match status" value="1"/>
</dbReference>
<dbReference type="SUPFAM" id="SSF56327">
    <property type="entry name" value="LDH C-terminal domain-like"/>
    <property type="match status" value="1"/>
</dbReference>
<dbReference type="InterPro" id="IPR001236">
    <property type="entry name" value="Lactate/malate_DH_N"/>
</dbReference>
<keyword evidence="3 5" id="KW-0520">NAD</keyword>
<evidence type="ECO:0000256" key="4">
    <source>
        <dbReference type="PIRSR" id="PIRSR000102-1"/>
    </source>
</evidence>
<comment type="similarity">
    <text evidence="1">Belongs to the LDH/MDH superfamily. LDH family.</text>
</comment>
<evidence type="ECO:0000259" key="8">
    <source>
        <dbReference type="Pfam" id="PF02866"/>
    </source>
</evidence>
<dbReference type="PANTHER" id="PTHR43128:SF16">
    <property type="entry name" value="L-LACTATE DEHYDROGENASE"/>
    <property type="match status" value="1"/>
</dbReference>
<dbReference type="PIRSF" id="PIRSF000102">
    <property type="entry name" value="Lac_mal_DH"/>
    <property type="match status" value="1"/>
</dbReference>
<feature type="binding site" evidence="5">
    <location>
        <begin position="20"/>
        <end position="25"/>
    </location>
    <ligand>
        <name>NAD(+)</name>
        <dbReference type="ChEBI" id="CHEBI:57540"/>
    </ligand>
</feature>
<feature type="binding site" evidence="5">
    <location>
        <position position="46"/>
    </location>
    <ligand>
        <name>NAD(+)</name>
        <dbReference type="ChEBI" id="CHEBI:57540"/>
    </ligand>
</feature>